<dbReference type="Pfam" id="PF01063">
    <property type="entry name" value="Aminotran_4"/>
    <property type="match status" value="1"/>
</dbReference>
<name>A0A1M6EVQ4_9CLOT</name>
<dbReference type="PROSITE" id="PS00770">
    <property type="entry name" value="AA_TRANSFER_CLASS_4"/>
    <property type="match status" value="1"/>
</dbReference>
<organism evidence="6 7">
    <name type="scientific">Clostridium cavendishii DSM 21758</name>
    <dbReference type="NCBI Taxonomy" id="1121302"/>
    <lineage>
        <taxon>Bacteria</taxon>
        <taxon>Bacillati</taxon>
        <taxon>Bacillota</taxon>
        <taxon>Clostridia</taxon>
        <taxon>Eubacteriales</taxon>
        <taxon>Clostridiaceae</taxon>
        <taxon>Clostridium</taxon>
    </lineage>
</organism>
<keyword evidence="3 5" id="KW-0663">Pyridoxal phosphate</keyword>
<evidence type="ECO:0000256" key="5">
    <source>
        <dbReference type="RuleBase" id="RU004516"/>
    </source>
</evidence>
<dbReference type="InterPro" id="IPR001544">
    <property type="entry name" value="Aminotrans_IV"/>
</dbReference>
<dbReference type="Gene3D" id="3.30.470.10">
    <property type="match status" value="1"/>
</dbReference>
<dbReference type="InterPro" id="IPR043131">
    <property type="entry name" value="BCAT-like_N"/>
</dbReference>
<proteinExistence type="inferred from homology"/>
<reference evidence="6 7" key="1">
    <citation type="submission" date="2016-11" db="EMBL/GenBank/DDBJ databases">
        <authorList>
            <person name="Jaros S."/>
            <person name="Januszkiewicz K."/>
            <person name="Wedrychowicz H."/>
        </authorList>
    </citation>
    <scope>NUCLEOTIDE SEQUENCE [LARGE SCALE GENOMIC DNA]</scope>
    <source>
        <strain evidence="6 7">DSM 21758</strain>
    </source>
</reference>
<keyword evidence="6" id="KW-0456">Lyase</keyword>
<dbReference type="STRING" id="1121302.SAMN02745163_00959"/>
<dbReference type="Gene3D" id="3.20.10.10">
    <property type="entry name" value="D-amino Acid Aminotransferase, subunit A, domain 2"/>
    <property type="match status" value="1"/>
</dbReference>
<dbReference type="InterPro" id="IPR050571">
    <property type="entry name" value="Class-IV_PLP-Dep_Aminotrnsfr"/>
</dbReference>
<dbReference type="InterPro" id="IPR018300">
    <property type="entry name" value="Aminotrans_IV_CS"/>
</dbReference>
<keyword evidence="7" id="KW-1185">Reference proteome</keyword>
<evidence type="ECO:0000256" key="4">
    <source>
        <dbReference type="RuleBase" id="RU004106"/>
    </source>
</evidence>
<dbReference type="CDD" id="cd00449">
    <property type="entry name" value="PLPDE_IV"/>
    <property type="match status" value="1"/>
</dbReference>
<dbReference type="EMBL" id="FQZB01000005">
    <property type="protein sequence ID" value="SHI89521.1"/>
    <property type="molecule type" value="Genomic_DNA"/>
</dbReference>
<comment type="cofactor">
    <cofactor evidence="1 5">
        <name>pyridoxal 5'-phosphate</name>
        <dbReference type="ChEBI" id="CHEBI:597326"/>
    </cofactor>
</comment>
<accession>A0A1M6EVQ4</accession>
<dbReference type="SUPFAM" id="SSF56752">
    <property type="entry name" value="D-aminoacid aminotransferase-like PLP-dependent enzymes"/>
    <property type="match status" value="1"/>
</dbReference>
<evidence type="ECO:0000313" key="7">
    <source>
        <dbReference type="Proteomes" id="UP000184310"/>
    </source>
</evidence>
<evidence type="ECO:0000256" key="1">
    <source>
        <dbReference type="ARBA" id="ARBA00001933"/>
    </source>
</evidence>
<dbReference type="RefSeq" id="WP_072985533.1">
    <property type="nucleotide sequence ID" value="NZ_FQZB01000005.1"/>
</dbReference>
<dbReference type="GO" id="GO:0005829">
    <property type="term" value="C:cytosol"/>
    <property type="evidence" value="ECO:0007669"/>
    <property type="project" value="TreeGrafter"/>
</dbReference>
<evidence type="ECO:0000256" key="3">
    <source>
        <dbReference type="ARBA" id="ARBA00022898"/>
    </source>
</evidence>
<dbReference type="GO" id="GO:0046394">
    <property type="term" value="P:carboxylic acid biosynthetic process"/>
    <property type="evidence" value="ECO:0007669"/>
    <property type="project" value="UniProtKB-ARBA"/>
</dbReference>
<sequence length="253" mass="29675">MFIINGKEDKALNLDSGYFFGRAIFETLLVKDKPLFLEDHIKRLNDSSKILKIKKVINENEIIELINKFSIKNTVLKIVLSEENLILATRDFCYNKEIYDKGFNLCISNVIRNSTSRLTYIKSTNYIENILEREEAVQNGFQEVLFLNEKGNLTEGSFTNVFFIKNKEIFTPSKQEGLLDGIMRQWILNNYNVKVGSYSMNDIYEADEVFLTNSVFGIMKVKSVNFKDEVKNFKYKNILKIQNDYFRYIDTKY</sequence>
<dbReference type="GO" id="GO:0008652">
    <property type="term" value="P:amino acid biosynthetic process"/>
    <property type="evidence" value="ECO:0007669"/>
    <property type="project" value="UniProtKB-ARBA"/>
</dbReference>
<dbReference type="PANTHER" id="PTHR42743:SF11">
    <property type="entry name" value="AMINODEOXYCHORISMATE LYASE"/>
    <property type="match status" value="1"/>
</dbReference>
<comment type="similarity">
    <text evidence="2 4">Belongs to the class-IV pyridoxal-phosphate-dependent aminotransferase family.</text>
</comment>
<dbReference type="FunFam" id="3.20.10.10:FF:000002">
    <property type="entry name" value="D-alanine aminotransferase"/>
    <property type="match status" value="1"/>
</dbReference>
<dbReference type="OrthoDB" id="9805628at2"/>
<dbReference type="AlphaFoldDB" id="A0A1M6EVQ4"/>
<dbReference type="PANTHER" id="PTHR42743">
    <property type="entry name" value="AMINO-ACID AMINOTRANSFERASE"/>
    <property type="match status" value="1"/>
</dbReference>
<protein>
    <submittedName>
        <fullName evidence="6">4-amino-4-deoxychorismate lyase</fullName>
    </submittedName>
</protein>
<evidence type="ECO:0000256" key="2">
    <source>
        <dbReference type="ARBA" id="ARBA00009320"/>
    </source>
</evidence>
<evidence type="ECO:0000313" key="6">
    <source>
        <dbReference type="EMBL" id="SHI89521.1"/>
    </source>
</evidence>
<dbReference type="InterPro" id="IPR043132">
    <property type="entry name" value="BCAT-like_C"/>
</dbReference>
<dbReference type="InterPro" id="IPR036038">
    <property type="entry name" value="Aminotransferase-like"/>
</dbReference>
<dbReference type="GO" id="GO:0016829">
    <property type="term" value="F:lyase activity"/>
    <property type="evidence" value="ECO:0007669"/>
    <property type="project" value="UniProtKB-KW"/>
</dbReference>
<gene>
    <name evidence="6" type="ORF">SAMN02745163_00959</name>
</gene>
<dbReference type="Proteomes" id="UP000184310">
    <property type="component" value="Unassembled WGS sequence"/>
</dbReference>